<dbReference type="GO" id="GO:0006457">
    <property type="term" value="P:protein folding"/>
    <property type="evidence" value="ECO:0007669"/>
    <property type="project" value="TreeGrafter"/>
</dbReference>
<dbReference type="PROSITE" id="PS51352">
    <property type="entry name" value="THIOREDOXIN_2"/>
    <property type="match status" value="1"/>
</dbReference>
<dbReference type="GO" id="GO:0005793">
    <property type="term" value="C:endoplasmic reticulum-Golgi intermediate compartment"/>
    <property type="evidence" value="ECO:0007669"/>
    <property type="project" value="TreeGrafter"/>
</dbReference>
<organism evidence="2 3">
    <name type="scientific">Romanomermis culicivorax</name>
    <name type="common">Nematode worm</name>
    <dbReference type="NCBI Taxonomy" id="13658"/>
    <lineage>
        <taxon>Eukaryota</taxon>
        <taxon>Metazoa</taxon>
        <taxon>Ecdysozoa</taxon>
        <taxon>Nematoda</taxon>
        <taxon>Enoplea</taxon>
        <taxon>Dorylaimia</taxon>
        <taxon>Mermithida</taxon>
        <taxon>Mermithoidea</taxon>
        <taxon>Mermithidae</taxon>
        <taxon>Romanomermis</taxon>
    </lineage>
</organism>
<sequence>MLIAFRYSYSAYVKSLTNEDFEKTIQNTDIVFVNFYADWCRFSQLLSPVFDEAASQFQNNTNVIFGSIDCDNQAEVAQKYQISKYPTLKLFRSGKLAKREYRGQRTAGNLADFVRSQMIESINVSTDATSLAEKIN</sequence>
<evidence type="ECO:0000259" key="1">
    <source>
        <dbReference type="PROSITE" id="PS51352"/>
    </source>
</evidence>
<dbReference type="Gene3D" id="3.40.30.10">
    <property type="entry name" value="Glutaredoxin"/>
    <property type="match status" value="1"/>
</dbReference>
<dbReference type="WBParaSite" id="nRc.2.0.1.t12149-RA">
    <property type="protein sequence ID" value="nRc.2.0.1.t12149-RA"/>
    <property type="gene ID" value="nRc.2.0.1.g12149"/>
</dbReference>
<evidence type="ECO:0000313" key="3">
    <source>
        <dbReference type="WBParaSite" id="nRc.2.0.1.t12149-RA"/>
    </source>
</evidence>
<reference evidence="3" key="1">
    <citation type="submission" date="2022-11" db="UniProtKB">
        <authorList>
            <consortium name="WormBaseParasite"/>
        </authorList>
    </citation>
    <scope>IDENTIFICATION</scope>
</reference>
<dbReference type="AlphaFoldDB" id="A0A915ID79"/>
<dbReference type="InterPro" id="IPR036249">
    <property type="entry name" value="Thioredoxin-like_sf"/>
</dbReference>
<dbReference type="PANTHER" id="PTHR46295:SF1">
    <property type="entry name" value="ENDOPLASMIC RETICULUM RESIDENT PROTEIN 44"/>
    <property type="match status" value="1"/>
</dbReference>
<dbReference type="GO" id="GO:0005789">
    <property type="term" value="C:endoplasmic reticulum membrane"/>
    <property type="evidence" value="ECO:0007669"/>
    <property type="project" value="TreeGrafter"/>
</dbReference>
<dbReference type="OMA" id="MIESINV"/>
<dbReference type="Pfam" id="PF00085">
    <property type="entry name" value="Thioredoxin"/>
    <property type="match status" value="1"/>
</dbReference>
<dbReference type="InterPro" id="IPR013766">
    <property type="entry name" value="Thioredoxin_domain"/>
</dbReference>
<dbReference type="PANTHER" id="PTHR46295">
    <property type="entry name" value="ENDOPLASMIC RETICULUM RESIDENT PROTEIN 44"/>
    <property type="match status" value="1"/>
</dbReference>
<dbReference type="GO" id="GO:0003756">
    <property type="term" value="F:protein disulfide isomerase activity"/>
    <property type="evidence" value="ECO:0007669"/>
    <property type="project" value="TreeGrafter"/>
</dbReference>
<dbReference type="SUPFAM" id="SSF52833">
    <property type="entry name" value="Thioredoxin-like"/>
    <property type="match status" value="1"/>
</dbReference>
<feature type="domain" description="Thioredoxin" evidence="1">
    <location>
        <begin position="5"/>
        <end position="119"/>
    </location>
</feature>
<accession>A0A915ID79</accession>
<protein>
    <submittedName>
        <fullName evidence="3">Thioredoxin domain-containing protein</fullName>
    </submittedName>
</protein>
<dbReference type="InterPro" id="IPR052643">
    <property type="entry name" value="ERP44"/>
</dbReference>
<keyword evidence="2" id="KW-1185">Reference proteome</keyword>
<name>A0A915ID79_ROMCU</name>
<dbReference type="Proteomes" id="UP000887565">
    <property type="component" value="Unplaced"/>
</dbReference>
<proteinExistence type="predicted"/>
<evidence type="ECO:0000313" key="2">
    <source>
        <dbReference type="Proteomes" id="UP000887565"/>
    </source>
</evidence>